<evidence type="ECO:0000313" key="3">
    <source>
        <dbReference type="Proteomes" id="UP001595526"/>
    </source>
</evidence>
<feature type="chain" id="PRO_5046319961" evidence="1">
    <location>
        <begin position="19"/>
        <end position="230"/>
    </location>
</feature>
<keyword evidence="1" id="KW-0732">Signal</keyword>
<proteinExistence type="predicted"/>
<comment type="caution">
    <text evidence="2">The sequence shown here is derived from an EMBL/GenBank/DDBJ whole genome shotgun (WGS) entry which is preliminary data.</text>
</comment>
<evidence type="ECO:0000256" key="1">
    <source>
        <dbReference type="SAM" id="SignalP"/>
    </source>
</evidence>
<sequence length="230" mass="24919">MIKTTVVLVFFCVSNVLCLGQGNTFPASGHVGIGTTLPTAPLDIRGRIVIDNDGDAAIFTGVSNQELNRYLTLINSVGRTSASGLKAGGILVSDSYAYANPGKNDLIVKGSIGVGTTNPQAKLAVNGNILAKEVKVKTDITVPDYVFAPEYKLPTLAEVEVFVKEHRHLPEIPSAKDIERDGLDLAEMNLLLLKKVEELTLHLIEKDKGNRRLSERLTLVEQRIGWEDGN</sequence>
<gene>
    <name evidence="2" type="ORF">ACFOET_11185</name>
</gene>
<reference evidence="3" key="1">
    <citation type="journal article" date="2019" name="Int. J. Syst. Evol. Microbiol.">
        <title>The Global Catalogue of Microorganisms (GCM) 10K type strain sequencing project: providing services to taxonomists for standard genome sequencing and annotation.</title>
        <authorList>
            <consortium name="The Broad Institute Genomics Platform"/>
            <consortium name="The Broad Institute Genome Sequencing Center for Infectious Disease"/>
            <person name="Wu L."/>
            <person name="Ma J."/>
        </authorList>
    </citation>
    <scope>NUCLEOTIDE SEQUENCE [LARGE SCALE GENOMIC DNA]</scope>
    <source>
        <strain evidence="3">KCTC 52416</strain>
    </source>
</reference>
<keyword evidence="3" id="KW-1185">Reference proteome</keyword>
<dbReference type="RefSeq" id="WP_379022577.1">
    <property type="nucleotide sequence ID" value="NZ_JBHRTA010000034.1"/>
</dbReference>
<dbReference type="Proteomes" id="UP001595526">
    <property type="component" value="Unassembled WGS sequence"/>
</dbReference>
<organism evidence="2 3">
    <name type="scientific">Parapedobacter deserti</name>
    <dbReference type="NCBI Taxonomy" id="1912957"/>
    <lineage>
        <taxon>Bacteria</taxon>
        <taxon>Pseudomonadati</taxon>
        <taxon>Bacteroidota</taxon>
        <taxon>Sphingobacteriia</taxon>
        <taxon>Sphingobacteriales</taxon>
        <taxon>Sphingobacteriaceae</taxon>
        <taxon>Parapedobacter</taxon>
    </lineage>
</organism>
<dbReference type="EMBL" id="JBHRTA010000034">
    <property type="protein sequence ID" value="MFC3198174.1"/>
    <property type="molecule type" value="Genomic_DNA"/>
</dbReference>
<evidence type="ECO:0000313" key="2">
    <source>
        <dbReference type="EMBL" id="MFC3198174.1"/>
    </source>
</evidence>
<protein>
    <submittedName>
        <fullName evidence="2">Uncharacterized protein</fullName>
    </submittedName>
</protein>
<name>A0ABV7JJL1_9SPHI</name>
<feature type="signal peptide" evidence="1">
    <location>
        <begin position="1"/>
        <end position="18"/>
    </location>
</feature>
<accession>A0ABV7JJL1</accession>